<dbReference type="Pfam" id="PF05598">
    <property type="entry name" value="DUF772"/>
    <property type="match status" value="1"/>
</dbReference>
<dbReference type="PANTHER" id="PTHR33803:SF3">
    <property type="entry name" value="BLL1974 PROTEIN"/>
    <property type="match status" value="1"/>
</dbReference>
<feature type="non-terminal residue" evidence="2">
    <location>
        <position position="72"/>
    </location>
</feature>
<dbReference type="Proteomes" id="UP000198781">
    <property type="component" value="Unassembled WGS sequence"/>
</dbReference>
<accession>A0A1G6ZQU5</accession>
<proteinExistence type="predicted"/>
<name>A0A1G6ZQU5_9BURK</name>
<evidence type="ECO:0000259" key="1">
    <source>
        <dbReference type="Pfam" id="PF05598"/>
    </source>
</evidence>
<feature type="domain" description="Transposase InsH N-terminal" evidence="1">
    <location>
        <begin position="17"/>
        <end position="71"/>
    </location>
</feature>
<dbReference type="PANTHER" id="PTHR33803">
    <property type="entry name" value="IS1478 TRANSPOSASE"/>
    <property type="match status" value="1"/>
</dbReference>
<dbReference type="AlphaFoldDB" id="A0A1G6ZQU5"/>
<dbReference type="EMBL" id="FMZC01000011">
    <property type="protein sequence ID" value="SDE04920.1"/>
    <property type="molecule type" value="Genomic_DNA"/>
</dbReference>
<sequence>MAPNPSQPQTAELFRPRLDEQINMKHPLVKLAELIDWAEIERTFGVSFTSSRGRPALPPRLVAGLLYLQHTF</sequence>
<organism evidence="2 3">
    <name type="scientific">Paracidovorax valerianellae</name>
    <dbReference type="NCBI Taxonomy" id="187868"/>
    <lineage>
        <taxon>Bacteria</taxon>
        <taxon>Pseudomonadati</taxon>
        <taxon>Pseudomonadota</taxon>
        <taxon>Betaproteobacteria</taxon>
        <taxon>Burkholderiales</taxon>
        <taxon>Comamonadaceae</taxon>
        <taxon>Paracidovorax</taxon>
    </lineage>
</organism>
<dbReference type="InterPro" id="IPR008490">
    <property type="entry name" value="Transposase_InsH_N"/>
</dbReference>
<reference evidence="2 3" key="1">
    <citation type="submission" date="2016-10" db="EMBL/GenBank/DDBJ databases">
        <authorList>
            <person name="de Groot N.N."/>
        </authorList>
    </citation>
    <scope>NUCLEOTIDE SEQUENCE [LARGE SCALE GENOMIC DNA]</scope>
    <source>
        <strain evidence="2 3">DSM 16619</strain>
    </source>
</reference>
<gene>
    <name evidence="2" type="ORF">SAMN05192589_111173</name>
</gene>
<evidence type="ECO:0000313" key="2">
    <source>
        <dbReference type="EMBL" id="SDE04920.1"/>
    </source>
</evidence>
<protein>
    <submittedName>
        <fullName evidence="2">Transposase, IS5 family</fullName>
    </submittedName>
</protein>
<evidence type="ECO:0000313" key="3">
    <source>
        <dbReference type="Proteomes" id="UP000198781"/>
    </source>
</evidence>
<dbReference type="STRING" id="187868.SAMN05192589_111173"/>
<keyword evidence="3" id="KW-1185">Reference proteome</keyword>